<feature type="transmembrane region" description="Helical" evidence="2">
    <location>
        <begin position="301"/>
        <end position="321"/>
    </location>
</feature>
<accession>A0A8T4I954</accession>
<keyword evidence="2" id="KW-0812">Transmembrane</keyword>
<feature type="transmembrane region" description="Helical" evidence="2">
    <location>
        <begin position="371"/>
        <end position="394"/>
    </location>
</feature>
<dbReference type="GO" id="GO:0006814">
    <property type="term" value="P:sodium ion transport"/>
    <property type="evidence" value="ECO:0007669"/>
    <property type="project" value="InterPro"/>
</dbReference>
<dbReference type="Proteomes" id="UP000676996">
    <property type="component" value="Unassembled WGS sequence"/>
</dbReference>
<feature type="transmembrane region" description="Helical" evidence="2">
    <location>
        <begin position="46"/>
        <end position="66"/>
    </location>
</feature>
<organism evidence="3 4">
    <name type="scientific">Stakelama marina</name>
    <dbReference type="NCBI Taxonomy" id="2826939"/>
    <lineage>
        <taxon>Bacteria</taxon>
        <taxon>Pseudomonadati</taxon>
        <taxon>Pseudomonadota</taxon>
        <taxon>Alphaproteobacteria</taxon>
        <taxon>Sphingomonadales</taxon>
        <taxon>Sphingomonadaceae</taxon>
        <taxon>Stakelama</taxon>
    </lineage>
</organism>
<proteinExistence type="inferred from homology"/>
<dbReference type="RefSeq" id="WP_284052333.1">
    <property type="nucleotide sequence ID" value="NZ_JAGRQC010000001.1"/>
</dbReference>
<dbReference type="SUPFAM" id="SSF103473">
    <property type="entry name" value="MFS general substrate transporter"/>
    <property type="match status" value="1"/>
</dbReference>
<protein>
    <submittedName>
        <fullName evidence="3">MFS transporter</fullName>
    </submittedName>
</protein>
<dbReference type="InterPro" id="IPR039672">
    <property type="entry name" value="MFS_2"/>
</dbReference>
<dbReference type="GO" id="GO:0008643">
    <property type="term" value="P:carbohydrate transport"/>
    <property type="evidence" value="ECO:0007669"/>
    <property type="project" value="InterPro"/>
</dbReference>
<dbReference type="GO" id="GO:0005886">
    <property type="term" value="C:plasma membrane"/>
    <property type="evidence" value="ECO:0007669"/>
    <property type="project" value="TreeGrafter"/>
</dbReference>
<keyword evidence="4" id="KW-1185">Reference proteome</keyword>
<evidence type="ECO:0000313" key="4">
    <source>
        <dbReference type="Proteomes" id="UP000676996"/>
    </source>
</evidence>
<keyword evidence="2" id="KW-1133">Transmembrane helix</keyword>
<feature type="transmembrane region" description="Helical" evidence="2">
    <location>
        <begin position="17"/>
        <end position="40"/>
    </location>
</feature>
<feature type="transmembrane region" description="Helical" evidence="2">
    <location>
        <begin position="327"/>
        <end position="351"/>
    </location>
</feature>
<dbReference type="GO" id="GO:0015293">
    <property type="term" value="F:symporter activity"/>
    <property type="evidence" value="ECO:0007669"/>
    <property type="project" value="InterPro"/>
</dbReference>
<dbReference type="Gene3D" id="1.20.1250.20">
    <property type="entry name" value="MFS general substrate transporter like domains"/>
    <property type="match status" value="1"/>
</dbReference>
<dbReference type="NCBIfam" id="TIGR00792">
    <property type="entry name" value="gph"/>
    <property type="match status" value="1"/>
</dbReference>
<name>A0A8T4I954_9SPHN</name>
<dbReference type="AlphaFoldDB" id="A0A8T4I954"/>
<feature type="transmembrane region" description="Helical" evidence="2">
    <location>
        <begin position="414"/>
        <end position="433"/>
    </location>
</feature>
<evidence type="ECO:0000313" key="3">
    <source>
        <dbReference type="EMBL" id="MBR0551040.1"/>
    </source>
</evidence>
<feature type="transmembrane region" description="Helical" evidence="2">
    <location>
        <begin position="154"/>
        <end position="176"/>
    </location>
</feature>
<dbReference type="EMBL" id="JAGRQC010000001">
    <property type="protein sequence ID" value="MBR0551040.1"/>
    <property type="molecule type" value="Genomic_DNA"/>
</dbReference>
<comment type="caution">
    <text evidence="3">The sequence shown here is derived from an EMBL/GenBank/DDBJ whole genome shotgun (WGS) entry which is preliminary data.</text>
</comment>
<feature type="transmembrane region" description="Helical" evidence="2">
    <location>
        <begin position="239"/>
        <end position="263"/>
    </location>
</feature>
<feature type="transmembrane region" description="Helical" evidence="2">
    <location>
        <begin position="275"/>
        <end position="294"/>
    </location>
</feature>
<comment type="similarity">
    <text evidence="1">Belongs to the sodium:galactoside symporter (TC 2.A.2) family.</text>
</comment>
<evidence type="ECO:0000256" key="2">
    <source>
        <dbReference type="SAM" id="Phobius"/>
    </source>
</evidence>
<gene>
    <name evidence="3" type="ORF">J7S20_00805</name>
</gene>
<evidence type="ECO:0000256" key="1">
    <source>
        <dbReference type="ARBA" id="ARBA00009617"/>
    </source>
</evidence>
<dbReference type="PANTHER" id="PTHR11328:SF24">
    <property type="entry name" value="MAJOR FACILITATOR SUPERFAMILY (MFS) PROFILE DOMAIN-CONTAINING PROTEIN"/>
    <property type="match status" value="1"/>
</dbReference>
<dbReference type="InterPro" id="IPR036259">
    <property type="entry name" value="MFS_trans_sf"/>
</dbReference>
<dbReference type="Pfam" id="PF13347">
    <property type="entry name" value="MFS_2"/>
    <property type="match status" value="1"/>
</dbReference>
<dbReference type="PANTHER" id="PTHR11328">
    <property type="entry name" value="MAJOR FACILITATOR SUPERFAMILY DOMAIN-CONTAINING PROTEIN"/>
    <property type="match status" value="1"/>
</dbReference>
<reference evidence="3" key="1">
    <citation type="submission" date="2021-04" db="EMBL/GenBank/DDBJ databases">
        <title>Ouciella asimina sp. nov., isolated from the surface seawater in the hydrothermal field of Okinawa Trough.</title>
        <authorList>
            <person name="Shuang W."/>
        </authorList>
    </citation>
    <scope>NUCLEOTIDE SEQUENCE</scope>
    <source>
        <strain evidence="3">LXI357</strain>
    </source>
</reference>
<feature type="transmembrane region" description="Helical" evidence="2">
    <location>
        <begin position="87"/>
        <end position="105"/>
    </location>
</feature>
<feature type="transmembrane region" description="Helical" evidence="2">
    <location>
        <begin position="111"/>
        <end position="133"/>
    </location>
</feature>
<sequence>MDADKVQESNRLGWGRLTLFASGDFACNLYWQSLIFYLFFFYTETLGLPAATAGLVYMIGSFWDGLADLAVGLRAERSGAQGGYRRFVGRGAVPLGLAFILLYFAPPFGLAALTVFALAVHFLFRTLYATVNVPYSALTTRISDNSRDRATISGLRMLFGTAAAGAVALFTPRIGLLFGQASESTGSFLTAAIIFALAATAILLMVAAKTPERLPVATTQTRHSLAVCARVLLRNRAFVTLNLAMVAIVIGVTILTKSVLYYFTYSIGDTAAGSAALALMAVAGTAFVPLWMVVERRIGTRAIWFVSTAVALSAIGAYTALRGGGAIATQAFLVAMQAGVVGVNFAFWAILPDTVEYGEHRQGVRVEAMAFGVAALIQKLALGLAAGLMGLIYSAVGYVAHADQTAETLAGMRWSMLLIPAIGFILSALVMIANPLRRGTHAAIVADLARSREVG</sequence>
<dbReference type="InterPro" id="IPR001927">
    <property type="entry name" value="Na/Gal_symport"/>
</dbReference>
<feature type="transmembrane region" description="Helical" evidence="2">
    <location>
        <begin position="188"/>
        <end position="208"/>
    </location>
</feature>
<keyword evidence="2" id="KW-0472">Membrane</keyword>